<dbReference type="EMBL" id="CP001185">
    <property type="protein sequence ID" value="ACJ74945.1"/>
    <property type="molecule type" value="Genomic_DNA"/>
</dbReference>
<dbReference type="RefSeq" id="WP_012579593.1">
    <property type="nucleotide sequence ID" value="NC_011653.1"/>
</dbReference>
<name>B7IFT1_THEAB</name>
<dbReference type="PANTHER" id="PTHR37693">
    <property type="entry name" value="PHOSPHATIDYLGLYCEROL LYSYLTRANSFERASE"/>
    <property type="match status" value="1"/>
</dbReference>
<gene>
    <name evidence="7" type="ordered locus">THA_454</name>
</gene>
<feature type="transmembrane region" description="Helical" evidence="6">
    <location>
        <begin position="77"/>
        <end position="99"/>
    </location>
</feature>
<keyword evidence="2" id="KW-1003">Cell membrane</keyword>
<evidence type="ECO:0000256" key="4">
    <source>
        <dbReference type="ARBA" id="ARBA00022989"/>
    </source>
</evidence>
<dbReference type="OrthoDB" id="9810654at2"/>
<dbReference type="InterPro" id="IPR022791">
    <property type="entry name" value="L-PG_synthase/AglD"/>
</dbReference>
<evidence type="ECO:0000256" key="3">
    <source>
        <dbReference type="ARBA" id="ARBA00022692"/>
    </source>
</evidence>
<feature type="transmembrane region" description="Helical" evidence="6">
    <location>
        <begin position="119"/>
        <end position="145"/>
    </location>
</feature>
<evidence type="ECO:0000256" key="1">
    <source>
        <dbReference type="ARBA" id="ARBA00004651"/>
    </source>
</evidence>
<feature type="transmembrane region" description="Helical" evidence="6">
    <location>
        <begin position="258"/>
        <end position="275"/>
    </location>
</feature>
<comment type="subcellular location">
    <subcellularLocation>
        <location evidence="1">Cell membrane</location>
        <topology evidence="1">Multi-pass membrane protein</topology>
    </subcellularLocation>
</comment>
<dbReference type="Pfam" id="PF03706">
    <property type="entry name" value="LPG_synthase_TM"/>
    <property type="match status" value="1"/>
</dbReference>
<evidence type="ECO:0000256" key="2">
    <source>
        <dbReference type="ARBA" id="ARBA00022475"/>
    </source>
</evidence>
<feature type="transmembrane region" description="Helical" evidence="6">
    <location>
        <begin position="9"/>
        <end position="28"/>
    </location>
</feature>
<sequence>MTNKDKKMITIGIILSIIISGIVIFFYSFSLNKNILLSIFSKLSFEKILFSTLLMILSFVFDGIKHYIVFKSLNQKISLISSINSCFVTGYFSAVTPFSVGGQPFQIYYLNKKGIKSTYATQVVFLRLFEMILLMFLVDLTYIFILKNNVIGISRSIITLGLILTLLSSTVILFSILFPKIFIKILEVFKKSKFLNKFIKFEKLENWFIELDETIRYILKNHKLLIAIDFVMMFALLIFQSYVFYYSINIFTELNIPFLHFFSIVNIINAVAFLVPTPGASGSFEIIYSHVLSSFSKKPSLIVNGVLYFRFLSYYLVILIGTLVLIKFVKIKENN</sequence>
<reference evidence="7 8" key="1">
    <citation type="journal article" date="2009" name="J. Bacteriol.">
        <title>The genome of Thermosipho africanus TCF52B: lateral genetic connections to the Firmicutes and Archaea.</title>
        <authorList>
            <person name="Nesboe C.L."/>
            <person name="Bapteste E."/>
            <person name="Curtis B."/>
            <person name="Dahle H."/>
            <person name="Lopez P."/>
            <person name="Macleod D."/>
            <person name="Dlutek M."/>
            <person name="Bowman S."/>
            <person name="Zhaxybayeva O."/>
            <person name="Birkeland N.-K."/>
            <person name="Doolittle W.F."/>
        </authorList>
    </citation>
    <scope>NUCLEOTIDE SEQUENCE [LARGE SCALE GENOMIC DNA]</scope>
    <source>
        <strain evidence="7 8">TCF52B</strain>
    </source>
</reference>
<dbReference type="GO" id="GO:0005886">
    <property type="term" value="C:plasma membrane"/>
    <property type="evidence" value="ECO:0007669"/>
    <property type="project" value="UniProtKB-SubCell"/>
</dbReference>
<dbReference type="Proteomes" id="UP000002453">
    <property type="component" value="Chromosome"/>
</dbReference>
<dbReference type="eggNOG" id="COG0392">
    <property type="taxonomic scope" value="Bacteria"/>
</dbReference>
<feature type="transmembrane region" description="Helical" evidence="6">
    <location>
        <begin position="48"/>
        <end position="70"/>
    </location>
</feature>
<keyword evidence="3 6" id="KW-0812">Transmembrane</keyword>
<proteinExistence type="predicted"/>
<organism evidence="7 8">
    <name type="scientific">Thermosipho africanus (strain TCF52B)</name>
    <dbReference type="NCBI Taxonomy" id="484019"/>
    <lineage>
        <taxon>Bacteria</taxon>
        <taxon>Thermotogati</taxon>
        <taxon>Thermotogota</taxon>
        <taxon>Thermotogae</taxon>
        <taxon>Thermotogales</taxon>
        <taxon>Fervidobacteriaceae</taxon>
        <taxon>Thermosipho</taxon>
    </lineage>
</organism>
<evidence type="ECO:0000313" key="8">
    <source>
        <dbReference type="Proteomes" id="UP000002453"/>
    </source>
</evidence>
<feature type="transmembrane region" description="Helical" evidence="6">
    <location>
        <begin position="157"/>
        <end position="178"/>
    </location>
</feature>
<protein>
    <submittedName>
        <fullName evidence="7">Membrane protein, putative</fullName>
    </submittedName>
</protein>
<dbReference type="AlphaFoldDB" id="B7IFT1"/>
<evidence type="ECO:0000256" key="5">
    <source>
        <dbReference type="ARBA" id="ARBA00023136"/>
    </source>
</evidence>
<keyword evidence="8" id="KW-1185">Reference proteome</keyword>
<dbReference type="PANTHER" id="PTHR37693:SF1">
    <property type="entry name" value="INTEGRAL MEMBRANE PROTEIN"/>
    <property type="match status" value="1"/>
</dbReference>
<evidence type="ECO:0000313" key="7">
    <source>
        <dbReference type="EMBL" id="ACJ74945.1"/>
    </source>
</evidence>
<dbReference type="STRING" id="484019.THA_454"/>
<dbReference type="KEGG" id="taf:THA_454"/>
<keyword evidence="5 6" id="KW-0472">Membrane</keyword>
<feature type="transmembrane region" description="Helical" evidence="6">
    <location>
        <begin position="224"/>
        <end position="246"/>
    </location>
</feature>
<keyword evidence="4 6" id="KW-1133">Transmembrane helix</keyword>
<dbReference type="HOGENOM" id="CLU_039146_3_0_0"/>
<accession>B7IFT1</accession>
<dbReference type="NCBIfam" id="TIGR00374">
    <property type="entry name" value="flippase-like domain"/>
    <property type="match status" value="1"/>
</dbReference>
<feature type="transmembrane region" description="Helical" evidence="6">
    <location>
        <begin position="307"/>
        <end position="329"/>
    </location>
</feature>
<evidence type="ECO:0000256" key="6">
    <source>
        <dbReference type="SAM" id="Phobius"/>
    </source>
</evidence>